<dbReference type="AlphaFoldDB" id="A0A132PKR5"/>
<gene>
    <name evidence="1" type="ORF">AFM11_18280</name>
</gene>
<accession>A0A132PKR5</accession>
<organism evidence="1 2">
    <name type="scientific">Mycolicibacterium wolinskyi</name>
    <dbReference type="NCBI Taxonomy" id="59750"/>
    <lineage>
        <taxon>Bacteria</taxon>
        <taxon>Bacillati</taxon>
        <taxon>Actinomycetota</taxon>
        <taxon>Actinomycetes</taxon>
        <taxon>Mycobacteriales</taxon>
        <taxon>Mycobacteriaceae</taxon>
        <taxon>Mycolicibacterium</taxon>
    </lineage>
</organism>
<evidence type="ECO:0008006" key="3">
    <source>
        <dbReference type="Google" id="ProtNLM"/>
    </source>
</evidence>
<dbReference type="EMBL" id="LGTW01000011">
    <property type="protein sequence ID" value="KWX22936.1"/>
    <property type="molecule type" value="Genomic_DNA"/>
</dbReference>
<sequence>MRLPARPDPEHAAELAQRAAAGARNVDGIELDYTPASLALVDDILERFREPGSDALAETIFVFGCYIGEVMVRNAGYEWVDTPTELARHLGPLTVYRACTATHASPIWKAFKRVDNGQVDNIAYFYQIFTDTERGD</sequence>
<reference evidence="1 2" key="1">
    <citation type="submission" date="2015-07" db="EMBL/GenBank/DDBJ databases">
        <title>A draft genome sequence of Mycobacterium wolinskyi.</title>
        <authorList>
            <person name="de Man T.J."/>
            <person name="Perry K.A."/>
            <person name="Coulliette A.D."/>
            <person name="Jensen B."/>
            <person name="Toney N.C."/>
            <person name="Limbago B.M."/>
            <person name="Noble-Wang J."/>
        </authorList>
    </citation>
    <scope>NUCLEOTIDE SEQUENCE [LARGE SCALE GENOMIC DNA]</scope>
    <source>
        <strain evidence="1 2">CDC_01</strain>
    </source>
</reference>
<dbReference type="PATRIC" id="fig|59750.3.peg.1014"/>
<name>A0A132PKR5_9MYCO</name>
<dbReference type="Proteomes" id="UP000070612">
    <property type="component" value="Unassembled WGS sequence"/>
</dbReference>
<proteinExistence type="predicted"/>
<protein>
    <recommendedName>
        <fullName evidence="3">DUF3806 domain-containing protein</fullName>
    </recommendedName>
</protein>
<evidence type="ECO:0000313" key="1">
    <source>
        <dbReference type="EMBL" id="KWX22936.1"/>
    </source>
</evidence>
<evidence type="ECO:0000313" key="2">
    <source>
        <dbReference type="Proteomes" id="UP000070612"/>
    </source>
</evidence>
<keyword evidence="2" id="KW-1185">Reference proteome</keyword>
<comment type="caution">
    <text evidence="1">The sequence shown here is derived from an EMBL/GenBank/DDBJ whole genome shotgun (WGS) entry which is preliminary data.</text>
</comment>